<proteinExistence type="predicted"/>
<organism evidence="2 3">
    <name type="scientific">Mucilaginibacter rubeus</name>
    <dbReference type="NCBI Taxonomy" id="2027860"/>
    <lineage>
        <taxon>Bacteria</taxon>
        <taxon>Pseudomonadati</taxon>
        <taxon>Bacteroidota</taxon>
        <taxon>Sphingobacteriia</taxon>
        <taxon>Sphingobacteriales</taxon>
        <taxon>Sphingobacteriaceae</taxon>
        <taxon>Mucilaginibacter</taxon>
    </lineage>
</organism>
<accession>A0A5C1I667</accession>
<sequence length="104" mass="12005">MKKVLLISLLLPFAAKAQQKPLTDTEYLNQQHYTYVRVGKDYSYKSIIDTIPVIVCDRNVPRRVYKVLATLYSYTNPNGKPISTEFFLCEDRKTRMATPGQISK</sequence>
<name>A0A5C1I667_9SPHI</name>
<keyword evidence="3" id="KW-1185">Reference proteome</keyword>
<keyword evidence="1" id="KW-0732">Signal</keyword>
<feature type="chain" id="PRO_5022713784" evidence="1">
    <location>
        <begin position="18"/>
        <end position="104"/>
    </location>
</feature>
<dbReference type="KEGG" id="mrub:DEO27_026695"/>
<dbReference type="AlphaFoldDB" id="A0A5C1I667"/>
<evidence type="ECO:0000313" key="2">
    <source>
        <dbReference type="EMBL" id="QEM13445.1"/>
    </source>
</evidence>
<feature type="signal peptide" evidence="1">
    <location>
        <begin position="1"/>
        <end position="17"/>
    </location>
</feature>
<dbReference type="Proteomes" id="UP000251402">
    <property type="component" value="Chromosome"/>
</dbReference>
<evidence type="ECO:0000256" key="1">
    <source>
        <dbReference type="SAM" id="SignalP"/>
    </source>
</evidence>
<protein>
    <submittedName>
        <fullName evidence="2">Uncharacterized protein</fullName>
    </submittedName>
</protein>
<dbReference type="EMBL" id="CP043450">
    <property type="protein sequence ID" value="QEM13445.1"/>
    <property type="molecule type" value="Genomic_DNA"/>
</dbReference>
<dbReference type="RefSeq" id="WP_112574816.1">
    <property type="nucleotide sequence ID" value="NZ_CP043450.1"/>
</dbReference>
<evidence type="ECO:0000313" key="3">
    <source>
        <dbReference type="Proteomes" id="UP000251402"/>
    </source>
</evidence>
<gene>
    <name evidence="2" type="ORF">DEO27_026695</name>
</gene>
<reference evidence="2" key="1">
    <citation type="submission" date="2019-08" db="EMBL/GenBank/DDBJ databases">
        <title>Comparative genome analysis confer to the adaptation heavy metal polluted environment.</title>
        <authorList>
            <person name="Li Y."/>
        </authorList>
    </citation>
    <scope>NUCLEOTIDE SEQUENCE [LARGE SCALE GENOMIC DNA]</scope>
    <source>
        <strain evidence="2">P1</strain>
    </source>
</reference>